<organism evidence="2 3">
    <name type="scientific">Carnegiea gigantea</name>
    <dbReference type="NCBI Taxonomy" id="171969"/>
    <lineage>
        <taxon>Eukaryota</taxon>
        <taxon>Viridiplantae</taxon>
        <taxon>Streptophyta</taxon>
        <taxon>Embryophyta</taxon>
        <taxon>Tracheophyta</taxon>
        <taxon>Spermatophyta</taxon>
        <taxon>Magnoliopsida</taxon>
        <taxon>eudicotyledons</taxon>
        <taxon>Gunneridae</taxon>
        <taxon>Pentapetalae</taxon>
        <taxon>Caryophyllales</taxon>
        <taxon>Cactineae</taxon>
        <taxon>Cactaceae</taxon>
        <taxon>Cactoideae</taxon>
        <taxon>Echinocereeae</taxon>
        <taxon>Carnegiea</taxon>
    </lineage>
</organism>
<reference evidence="2" key="1">
    <citation type="submission" date="2022-04" db="EMBL/GenBank/DDBJ databases">
        <title>Carnegiea gigantea Genome sequencing and assembly v2.</title>
        <authorList>
            <person name="Copetti D."/>
            <person name="Sanderson M.J."/>
            <person name="Burquez A."/>
            <person name="Wojciechowski M.F."/>
        </authorList>
    </citation>
    <scope>NUCLEOTIDE SEQUENCE</scope>
    <source>
        <strain evidence="2">SGP5-SGP5p</strain>
        <tissue evidence="2">Aerial part</tissue>
    </source>
</reference>
<dbReference type="OrthoDB" id="1752268at2759"/>
<dbReference type="Proteomes" id="UP001153076">
    <property type="component" value="Unassembled WGS sequence"/>
</dbReference>
<name>A0A9Q1GUG1_9CARY</name>
<protein>
    <recommendedName>
        <fullName evidence="4">Retrotransposon gag domain-containing protein</fullName>
    </recommendedName>
</protein>
<evidence type="ECO:0000313" key="3">
    <source>
        <dbReference type="Proteomes" id="UP001153076"/>
    </source>
</evidence>
<evidence type="ECO:0008006" key="4">
    <source>
        <dbReference type="Google" id="ProtNLM"/>
    </source>
</evidence>
<gene>
    <name evidence="2" type="ORF">Cgig2_025240</name>
</gene>
<keyword evidence="3" id="KW-1185">Reference proteome</keyword>
<proteinExistence type="predicted"/>
<evidence type="ECO:0000313" key="2">
    <source>
        <dbReference type="EMBL" id="KAJ8426835.1"/>
    </source>
</evidence>
<accession>A0A9Q1GUG1</accession>
<sequence>MLPPGSIRSWEDLYIRFRSHFVKSIITPKSTVELIKLALKDQELLADYAERFTQEALLIEKHKLIVVVASFTNGAIYEVHHRIANFPNGDLEMAKGGHHERSRTPKQTYERDDKRSIKQKHKEKKEKTLEIESLFNVDKSEILMEIRGHVPIDDPKPLKQRCKNKNRDKWNAFHENYGHDTKYCLDLNRVLNDLAKKERMVFECARLISQPHDDHLVMKLTVANYRVPVDSRSYTDATFYCYFAKLGLHYKEISSTL</sequence>
<dbReference type="AlphaFoldDB" id="A0A9Q1GUG1"/>
<feature type="compositionally biased region" description="Basic and acidic residues" evidence="1">
    <location>
        <begin position="92"/>
        <end position="116"/>
    </location>
</feature>
<feature type="region of interest" description="Disordered" evidence="1">
    <location>
        <begin position="88"/>
        <end position="123"/>
    </location>
</feature>
<dbReference type="EMBL" id="JAKOGI010001232">
    <property type="protein sequence ID" value="KAJ8426835.1"/>
    <property type="molecule type" value="Genomic_DNA"/>
</dbReference>
<evidence type="ECO:0000256" key="1">
    <source>
        <dbReference type="SAM" id="MobiDB-lite"/>
    </source>
</evidence>
<comment type="caution">
    <text evidence="2">The sequence shown here is derived from an EMBL/GenBank/DDBJ whole genome shotgun (WGS) entry which is preliminary data.</text>
</comment>